<dbReference type="SUPFAM" id="SSF56112">
    <property type="entry name" value="Protein kinase-like (PK-like)"/>
    <property type="match status" value="1"/>
</dbReference>
<dbReference type="EMBL" id="JABBJJ010000174">
    <property type="protein sequence ID" value="NMO19232.1"/>
    <property type="molecule type" value="Genomic_DNA"/>
</dbReference>
<feature type="binding site" evidence="4">
    <location>
        <position position="88"/>
    </location>
    <ligand>
        <name>ATP</name>
        <dbReference type="ChEBI" id="CHEBI:30616"/>
    </ligand>
</feature>
<dbReference type="InterPro" id="IPR000719">
    <property type="entry name" value="Prot_kinase_dom"/>
</dbReference>
<evidence type="ECO:0000313" key="8">
    <source>
        <dbReference type="Proteomes" id="UP000518300"/>
    </source>
</evidence>
<organism evidence="7 8">
    <name type="scientific">Pyxidicoccus fallax</name>
    <dbReference type="NCBI Taxonomy" id="394095"/>
    <lineage>
        <taxon>Bacteria</taxon>
        <taxon>Pseudomonadati</taxon>
        <taxon>Myxococcota</taxon>
        <taxon>Myxococcia</taxon>
        <taxon>Myxococcales</taxon>
        <taxon>Cystobacterineae</taxon>
        <taxon>Myxococcaceae</taxon>
        <taxon>Pyxidicoccus</taxon>
    </lineage>
</organism>
<dbReference type="Pfam" id="PF00069">
    <property type="entry name" value="Pkinase"/>
    <property type="match status" value="1"/>
</dbReference>
<dbReference type="GO" id="GO:0005737">
    <property type="term" value="C:cytoplasm"/>
    <property type="evidence" value="ECO:0007669"/>
    <property type="project" value="TreeGrafter"/>
</dbReference>
<comment type="subcellular location">
    <subcellularLocation>
        <location evidence="1">Membrane</location>
        <topology evidence="1">Single-pass membrane protein</topology>
    </subcellularLocation>
</comment>
<dbReference type="PANTHER" id="PTHR16305:SF28">
    <property type="entry name" value="GUANYLATE CYCLASE DOMAIN-CONTAINING PROTEIN"/>
    <property type="match status" value="1"/>
</dbReference>
<keyword evidence="3 4" id="KW-0067">ATP-binding</keyword>
<dbReference type="Gene3D" id="3.30.70.1230">
    <property type="entry name" value="Nucleotide cyclase"/>
    <property type="match status" value="1"/>
</dbReference>
<dbReference type="InterPro" id="IPR001054">
    <property type="entry name" value="A/G_cyclase"/>
</dbReference>
<evidence type="ECO:0000256" key="2">
    <source>
        <dbReference type="ARBA" id="ARBA00022741"/>
    </source>
</evidence>
<dbReference type="SUPFAM" id="SSF55073">
    <property type="entry name" value="Nucleotide cyclase"/>
    <property type="match status" value="1"/>
</dbReference>
<evidence type="ECO:0000313" key="7">
    <source>
        <dbReference type="EMBL" id="NMO19232.1"/>
    </source>
</evidence>
<evidence type="ECO:0000259" key="6">
    <source>
        <dbReference type="PROSITE" id="PS50011"/>
    </source>
</evidence>
<evidence type="ECO:0000256" key="5">
    <source>
        <dbReference type="SAM" id="MobiDB-lite"/>
    </source>
</evidence>
<proteinExistence type="predicted"/>
<dbReference type="SUPFAM" id="SSF48452">
    <property type="entry name" value="TPR-like"/>
    <property type="match status" value="2"/>
</dbReference>
<dbReference type="InterPro" id="IPR041664">
    <property type="entry name" value="AAA_16"/>
</dbReference>
<keyword evidence="7" id="KW-0808">Transferase</keyword>
<dbReference type="Pfam" id="PF13191">
    <property type="entry name" value="AAA_16"/>
    <property type="match status" value="1"/>
</dbReference>
<dbReference type="SMART" id="SM00220">
    <property type="entry name" value="S_TKc"/>
    <property type="match status" value="1"/>
</dbReference>
<dbReference type="Gene3D" id="3.40.50.300">
    <property type="entry name" value="P-loop containing nucleotide triphosphate hydrolases"/>
    <property type="match status" value="1"/>
</dbReference>
<dbReference type="Gene3D" id="1.25.40.10">
    <property type="entry name" value="Tetratricopeptide repeat domain"/>
    <property type="match status" value="2"/>
</dbReference>
<feature type="domain" description="Protein kinase" evidence="6">
    <location>
        <begin position="59"/>
        <end position="324"/>
    </location>
</feature>
<dbReference type="SUPFAM" id="SSF52540">
    <property type="entry name" value="P-loop containing nucleoside triphosphate hydrolases"/>
    <property type="match status" value="1"/>
</dbReference>
<dbReference type="InterPro" id="IPR011009">
    <property type="entry name" value="Kinase-like_dom_sf"/>
</dbReference>
<dbReference type="GO" id="GO:0005524">
    <property type="term" value="F:ATP binding"/>
    <property type="evidence" value="ECO:0007669"/>
    <property type="project" value="UniProtKB-UniRule"/>
</dbReference>
<dbReference type="Gene3D" id="1.10.510.10">
    <property type="entry name" value="Transferase(Phosphotransferase) domain 1"/>
    <property type="match status" value="1"/>
</dbReference>
<dbReference type="GO" id="GO:0035556">
    <property type="term" value="P:intracellular signal transduction"/>
    <property type="evidence" value="ECO:0007669"/>
    <property type="project" value="InterPro"/>
</dbReference>
<dbReference type="RefSeq" id="WP_169348484.1">
    <property type="nucleotide sequence ID" value="NZ_JABBJJ010000174.1"/>
</dbReference>
<dbReference type="InterPro" id="IPR027417">
    <property type="entry name" value="P-loop_NTPase"/>
</dbReference>
<dbReference type="InterPro" id="IPR008271">
    <property type="entry name" value="Ser/Thr_kinase_AS"/>
</dbReference>
<evidence type="ECO:0000256" key="4">
    <source>
        <dbReference type="PROSITE-ProRule" id="PRU10141"/>
    </source>
</evidence>
<dbReference type="PROSITE" id="PS00108">
    <property type="entry name" value="PROTEIN_KINASE_ST"/>
    <property type="match status" value="1"/>
</dbReference>
<dbReference type="InterPro" id="IPR017441">
    <property type="entry name" value="Protein_kinase_ATP_BS"/>
</dbReference>
<evidence type="ECO:0000256" key="3">
    <source>
        <dbReference type="ARBA" id="ARBA00022840"/>
    </source>
</evidence>
<gene>
    <name evidence="7" type="ORF">HG543_30830</name>
</gene>
<keyword evidence="2 4" id="KW-0547">Nucleotide-binding</keyword>
<dbReference type="PROSITE" id="PS50011">
    <property type="entry name" value="PROTEIN_KINASE_DOM"/>
    <property type="match status" value="1"/>
</dbReference>
<protein>
    <submittedName>
        <fullName evidence="7">Protein kinase</fullName>
    </submittedName>
</protein>
<dbReference type="GO" id="GO:0016020">
    <property type="term" value="C:membrane"/>
    <property type="evidence" value="ECO:0007669"/>
    <property type="project" value="UniProtKB-SubCell"/>
</dbReference>
<dbReference type="GO" id="GO:0009190">
    <property type="term" value="P:cyclic nucleotide biosynthetic process"/>
    <property type="evidence" value="ECO:0007669"/>
    <property type="project" value="InterPro"/>
</dbReference>
<reference evidence="7 8" key="1">
    <citation type="submission" date="2020-04" db="EMBL/GenBank/DDBJ databases">
        <title>Draft genome of Pyxidicoccus fallax type strain.</title>
        <authorList>
            <person name="Whitworth D.E."/>
        </authorList>
    </citation>
    <scope>NUCLEOTIDE SEQUENCE [LARGE SCALE GENOMIC DNA]</scope>
    <source>
        <strain evidence="7 8">DSM 14698</strain>
    </source>
</reference>
<dbReference type="CDD" id="cd14014">
    <property type="entry name" value="STKc_PknB_like"/>
    <property type="match status" value="1"/>
</dbReference>
<evidence type="ECO:0000256" key="1">
    <source>
        <dbReference type="ARBA" id="ARBA00004167"/>
    </source>
</evidence>
<dbReference type="Gene3D" id="3.30.200.20">
    <property type="entry name" value="Phosphorylase Kinase, domain 1"/>
    <property type="match status" value="1"/>
</dbReference>
<dbReference type="InterPro" id="IPR011990">
    <property type="entry name" value="TPR-like_helical_dom_sf"/>
</dbReference>
<dbReference type="GO" id="GO:0004672">
    <property type="term" value="F:protein kinase activity"/>
    <property type="evidence" value="ECO:0007669"/>
    <property type="project" value="InterPro"/>
</dbReference>
<name>A0A848LNJ8_9BACT</name>
<dbReference type="Proteomes" id="UP000518300">
    <property type="component" value="Unassembled WGS sequence"/>
</dbReference>
<accession>A0A848LNJ8</accession>
<dbReference type="PROSITE" id="PS00107">
    <property type="entry name" value="PROTEIN_KINASE_ATP"/>
    <property type="match status" value="1"/>
</dbReference>
<dbReference type="PANTHER" id="PTHR16305">
    <property type="entry name" value="TESTICULAR SOLUBLE ADENYLYL CYCLASE"/>
    <property type="match status" value="1"/>
</dbReference>
<feature type="region of interest" description="Disordered" evidence="5">
    <location>
        <begin position="1"/>
        <end position="24"/>
    </location>
</feature>
<dbReference type="GO" id="GO:0004016">
    <property type="term" value="F:adenylate cyclase activity"/>
    <property type="evidence" value="ECO:0007669"/>
    <property type="project" value="TreeGrafter"/>
</dbReference>
<dbReference type="CDD" id="cd07302">
    <property type="entry name" value="CHD"/>
    <property type="match status" value="1"/>
</dbReference>
<dbReference type="InterPro" id="IPR029787">
    <property type="entry name" value="Nucleotide_cyclase"/>
</dbReference>
<keyword evidence="8" id="KW-1185">Reference proteome</keyword>
<keyword evidence="7" id="KW-0418">Kinase</keyword>
<sequence>MHAESDDKLWSGCTPAGKEASADESDFGDSFLREVANMPPPFRTPRVGERLGGGDGLRFEILAELGGGAMGRVFRARDEELQREVALKFLREPEGLGKTPLVSLLRREARAIAHLDHENIVRIFDVSEWTGAPWEPRIPFLVMESLVGESLDALLKREHRLGLRRALEVMNAVAAGLAHAHERGIVHRDLKPSNVFLTRQGSVKLLDFGLAYLSGGGGTLLPHLPTAGTPPYMAPEQWLGAEQDARTDVWAAGVMLFEMLTGELPYPSATLDELRAKVLSPEPAPAVRTHRPELPEAVEGLVAEALAKDARRRLPSAQVLHERLSLLEERLGRWHEEPRALAPQRRQVTLVSCKLVGLVGLSDALDAEDFSELEAAFHQCCSGIIQQHGGSITTCVGDEVLACFGYPVAQEEDSEHAARAGMALTHSLPGALREQLSHLPLGTLAVCVGLHTEMVAFDDILPELRGRTPTIQGEAPRIAVWLARQARANTVMLSHTTHTLVQRAFETEWLGTRTFEGLGGARQVETWRVVCPRKAVFRFDRALAVGKLSPFVGRERELGQLLDLWRQAEAGRGGLVLVSGEAGIGKSRLIQELREHVSPESNFRLRCQCWSQSGNTALGPIIEMLQHLFHLDPESSPQKNLRALQAQLGAFALAPESMALIAALLSLPITENFPVLQLSPERQKERTFEALSALLVRMARERPVLGVIEDLHWADPSTLALFGSLLERLEHSRVLLVFSARPGFQAPWREDARLHHIALERLSPELTETMVRETAGVDALTEELVRQLVAKTDGVPLFVEEMMHMVRERAQVDRAPSAGVLHSIPVTLHELLLARLDMLPASQKALAQLCAVVGRGFSLALLSMLTQRGLQVLARDVESLVAAGVLQRVDENEPGYQFRHALLQEAAYQSQLRGTRRQHHRRIAQALLEHFPDWVETLPEMLAHHYTEAGEFQPAVRYWAQAGMRASLRSANREAVNHLQQALRLLRTLPDNDQRMREELQLLIALGIPLSQVEGYRSPEVKQTYARARELFRQVGDALPRLELSYWGLFAYYFARAEYSLAHELAEQLVDLGQRQDNRELLALSYRMVGADFFTWGRMNQGLEYVERALACSDFTLEEHRAQAVRHWTNPRAVALIYADIIHSVTGHEARARHFEREALELASRIGHPHTRAFVLTYGSLARMMRRDAPGTLKLAEKCQALSREHWFRLWLMWSGLLQGWALSALGHPEDGLRRMRHSLGQWRRAGVRAGMPLHLALLAEVHLRLGEPHTARAVAREGLRWVAAVSEPYYESELHRIEGEALRALGREEEARACFLQAARVARAQAAYGFEQHALEALGLSPSGPGMRAEGILSR</sequence>
<comment type="caution">
    <text evidence="7">The sequence shown here is derived from an EMBL/GenBank/DDBJ whole genome shotgun (WGS) entry which is preliminary data.</text>
</comment>